<feature type="transmembrane region" description="Helical" evidence="1">
    <location>
        <begin position="37"/>
        <end position="58"/>
    </location>
</feature>
<evidence type="ECO:0000256" key="1">
    <source>
        <dbReference type="SAM" id="Phobius"/>
    </source>
</evidence>
<name>A0AA48GQ91_9BACT</name>
<evidence type="ECO:0000313" key="4">
    <source>
        <dbReference type="Proteomes" id="UP001238179"/>
    </source>
</evidence>
<feature type="domain" description="DUF218" evidence="2">
    <location>
        <begin position="81"/>
        <end position="246"/>
    </location>
</feature>
<dbReference type="EMBL" id="AP027080">
    <property type="protein sequence ID" value="BDU72017.1"/>
    <property type="molecule type" value="Genomic_DNA"/>
</dbReference>
<proteinExistence type="predicted"/>
<keyword evidence="1" id="KW-0812">Transmembrane</keyword>
<keyword evidence="1" id="KW-0472">Membrane</keyword>
<dbReference type="CDD" id="cd06259">
    <property type="entry name" value="YdcF-like"/>
    <property type="match status" value="1"/>
</dbReference>
<protein>
    <recommendedName>
        <fullName evidence="2">DUF218 domain-containing protein</fullName>
    </recommendedName>
</protein>
<dbReference type="InterPro" id="IPR003848">
    <property type="entry name" value="DUF218"/>
</dbReference>
<dbReference type="Pfam" id="PF02698">
    <property type="entry name" value="DUF218"/>
    <property type="match status" value="1"/>
</dbReference>
<sequence length="251" mass="27350">MSLFDLGKALGYLAMPAGLLWVLILGIAYLLLRRRQWLAGILVLGVWALYAVVGNYYVGTALLAGLERTIPPLEDGGEPFDAVLVLGGGSDLDPTGRPILGEAGDRIIAAARLWHAGRARTLVAGGTGRDLVAGSRDLGQETRAIWLSLGVPDGAIEVVREECLNTRDEIAAYRRLRDLRHWRRMALVSSASHLPRALRLAEKAGFAVTPVGADWRGRRHALQVQRLVPTGYGFHLVSTACWEYLGRRLGK</sequence>
<keyword evidence="1" id="KW-1133">Transmembrane helix</keyword>
<dbReference type="RefSeq" id="WP_316414919.1">
    <property type="nucleotide sequence ID" value="NZ_AP027080.1"/>
</dbReference>
<dbReference type="Proteomes" id="UP001238179">
    <property type="component" value="Chromosome"/>
</dbReference>
<feature type="transmembrane region" description="Helical" evidence="1">
    <location>
        <begin position="12"/>
        <end position="32"/>
    </location>
</feature>
<evidence type="ECO:0000259" key="2">
    <source>
        <dbReference type="Pfam" id="PF02698"/>
    </source>
</evidence>
<keyword evidence="4" id="KW-1185">Reference proteome</keyword>
<dbReference type="GO" id="GO:0000270">
    <property type="term" value="P:peptidoglycan metabolic process"/>
    <property type="evidence" value="ECO:0007669"/>
    <property type="project" value="TreeGrafter"/>
</dbReference>
<dbReference type="GO" id="GO:0043164">
    <property type="term" value="P:Gram-negative-bacterium-type cell wall biogenesis"/>
    <property type="evidence" value="ECO:0007669"/>
    <property type="project" value="TreeGrafter"/>
</dbReference>
<organism evidence="3 4">
    <name type="scientific">Mesoterricola silvestris</name>
    <dbReference type="NCBI Taxonomy" id="2927979"/>
    <lineage>
        <taxon>Bacteria</taxon>
        <taxon>Pseudomonadati</taxon>
        <taxon>Acidobacteriota</taxon>
        <taxon>Holophagae</taxon>
        <taxon>Holophagales</taxon>
        <taxon>Holophagaceae</taxon>
        <taxon>Mesoterricola</taxon>
    </lineage>
</organism>
<dbReference type="GO" id="GO:0005886">
    <property type="term" value="C:plasma membrane"/>
    <property type="evidence" value="ECO:0007669"/>
    <property type="project" value="TreeGrafter"/>
</dbReference>
<accession>A0AA48GQ91</accession>
<gene>
    <name evidence="3" type="ORF">METEAL_11910</name>
</gene>
<dbReference type="PANTHER" id="PTHR30336">
    <property type="entry name" value="INNER MEMBRANE PROTEIN, PROBABLE PERMEASE"/>
    <property type="match status" value="1"/>
</dbReference>
<dbReference type="InterPro" id="IPR051599">
    <property type="entry name" value="Cell_Envelope_Assoc"/>
</dbReference>
<reference evidence="4" key="1">
    <citation type="journal article" date="2023" name="Int. J. Syst. Evol. Microbiol.">
        <title>Mesoterricola silvestris gen. nov., sp. nov., Mesoterricola sediminis sp. nov., Geothrix oryzae sp. nov., Geothrix edaphica sp. nov., Geothrix rubra sp. nov., and Geothrix limicola sp. nov., six novel members of Acidobacteriota isolated from soils.</title>
        <authorList>
            <person name="Itoh H."/>
            <person name="Sugisawa Y."/>
            <person name="Mise K."/>
            <person name="Xu Z."/>
            <person name="Kuniyasu M."/>
            <person name="Ushijima N."/>
            <person name="Kawano K."/>
            <person name="Kobayashi E."/>
            <person name="Shiratori Y."/>
            <person name="Masuda Y."/>
            <person name="Senoo K."/>
        </authorList>
    </citation>
    <scope>NUCLEOTIDE SEQUENCE [LARGE SCALE GENOMIC DNA]</scope>
    <source>
        <strain evidence="4">W79</strain>
    </source>
</reference>
<evidence type="ECO:0000313" key="3">
    <source>
        <dbReference type="EMBL" id="BDU72017.1"/>
    </source>
</evidence>
<dbReference type="AlphaFoldDB" id="A0AA48GQ91"/>
<dbReference type="PANTHER" id="PTHR30336:SF4">
    <property type="entry name" value="ENVELOPE BIOGENESIS FACTOR ELYC"/>
    <property type="match status" value="1"/>
</dbReference>
<dbReference type="KEGG" id="msil:METEAL_11910"/>